<reference evidence="2 3" key="1">
    <citation type="submission" date="2011-11" db="EMBL/GenBank/DDBJ databases">
        <title>Whole genome shotgun sequence of Gordonia araii NBRC 100433.</title>
        <authorList>
            <person name="Yoshida Y."/>
            <person name="Hosoyama A."/>
            <person name="Tsuchikane K."/>
            <person name="Katsumata H."/>
            <person name="Yamazaki S."/>
            <person name="Fujita N."/>
        </authorList>
    </citation>
    <scope>NUCLEOTIDE SEQUENCE [LARGE SCALE GENOMIC DNA]</scope>
    <source>
        <strain evidence="2 3">NBRC 100433</strain>
    </source>
</reference>
<sequence length="95" mass="9424">MTSNLTADLSAMADVAKALDDVASCLDTLVADRAAGFAPSSAGDDEVSRAVAGALRSAGERLGVDAADGAAQLRAFAVALRSQAEAMRAADAAEV</sequence>
<protein>
    <recommendedName>
        <fullName evidence="1">PE domain-containing protein</fullName>
    </recommendedName>
</protein>
<keyword evidence="3" id="KW-1185">Reference proteome</keyword>
<feature type="domain" description="PE" evidence="1">
    <location>
        <begin position="6"/>
        <end position="93"/>
    </location>
</feature>
<proteinExistence type="predicted"/>
<dbReference type="InterPro" id="IPR000084">
    <property type="entry name" value="PE-PGRS_N"/>
</dbReference>
<dbReference type="Proteomes" id="UP000035088">
    <property type="component" value="Unassembled WGS sequence"/>
</dbReference>
<name>G7H280_9ACTN</name>
<dbReference type="AlphaFoldDB" id="G7H280"/>
<evidence type="ECO:0000259" key="1">
    <source>
        <dbReference type="Pfam" id="PF00934"/>
    </source>
</evidence>
<dbReference type="Gene3D" id="1.10.287.850">
    <property type="entry name" value="HP0062-like domain"/>
    <property type="match status" value="1"/>
</dbReference>
<gene>
    <name evidence="2" type="ORF">GOARA_050_00170</name>
</gene>
<dbReference type="RefSeq" id="WP_007322030.1">
    <property type="nucleotide sequence ID" value="NZ_BAEE01000050.1"/>
</dbReference>
<comment type="caution">
    <text evidence="2">The sequence shown here is derived from an EMBL/GenBank/DDBJ whole genome shotgun (WGS) entry which is preliminary data.</text>
</comment>
<dbReference type="STRING" id="1073574.GOARA_050_00170"/>
<accession>G7H280</accession>
<organism evidence="2 3">
    <name type="scientific">Gordonia araii NBRC 100433</name>
    <dbReference type="NCBI Taxonomy" id="1073574"/>
    <lineage>
        <taxon>Bacteria</taxon>
        <taxon>Bacillati</taxon>
        <taxon>Actinomycetota</taxon>
        <taxon>Actinomycetes</taxon>
        <taxon>Mycobacteriales</taxon>
        <taxon>Gordoniaceae</taxon>
        <taxon>Gordonia</taxon>
    </lineage>
</organism>
<evidence type="ECO:0000313" key="2">
    <source>
        <dbReference type="EMBL" id="GAB09955.1"/>
    </source>
</evidence>
<evidence type="ECO:0000313" key="3">
    <source>
        <dbReference type="Proteomes" id="UP000035088"/>
    </source>
</evidence>
<dbReference type="EMBL" id="BAEE01000050">
    <property type="protein sequence ID" value="GAB09955.1"/>
    <property type="molecule type" value="Genomic_DNA"/>
</dbReference>
<dbReference type="Pfam" id="PF00934">
    <property type="entry name" value="PE"/>
    <property type="match status" value="1"/>
</dbReference>